<keyword evidence="3" id="KW-0378">Hydrolase</keyword>
<dbReference type="SUPFAM" id="SSF53474">
    <property type="entry name" value="alpha/beta-Hydrolases"/>
    <property type="match status" value="1"/>
</dbReference>
<dbReference type="Pfam" id="PF12146">
    <property type="entry name" value="Hydrolase_4"/>
    <property type="match status" value="1"/>
</dbReference>
<keyword evidence="4" id="KW-1185">Reference proteome</keyword>
<dbReference type="PANTHER" id="PTHR12277">
    <property type="entry name" value="ALPHA/BETA HYDROLASE DOMAIN-CONTAINING PROTEIN"/>
    <property type="match status" value="1"/>
</dbReference>
<keyword evidence="1" id="KW-0812">Transmembrane</keyword>
<feature type="transmembrane region" description="Helical" evidence="1">
    <location>
        <begin position="7"/>
        <end position="29"/>
    </location>
</feature>
<dbReference type="Proteomes" id="UP000265663">
    <property type="component" value="Unassembled WGS sequence"/>
</dbReference>
<organism evidence="3 4">
    <name type="scientific">Pyrenophora seminiperda CCB06</name>
    <dbReference type="NCBI Taxonomy" id="1302712"/>
    <lineage>
        <taxon>Eukaryota</taxon>
        <taxon>Fungi</taxon>
        <taxon>Dikarya</taxon>
        <taxon>Ascomycota</taxon>
        <taxon>Pezizomycotina</taxon>
        <taxon>Dothideomycetes</taxon>
        <taxon>Pleosporomycetidae</taxon>
        <taxon>Pleosporales</taxon>
        <taxon>Pleosporineae</taxon>
        <taxon>Pleosporaceae</taxon>
        <taxon>Pyrenophora</taxon>
    </lineage>
</organism>
<dbReference type="OrthoDB" id="446723at2759"/>
<dbReference type="Gene3D" id="3.40.50.1820">
    <property type="entry name" value="alpha/beta hydrolase"/>
    <property type="match status" value="1"/>
</dbReference>
<protein>
    <submittedName>
        <fullName evidence="3">Abhydrolase domain-containing 12</fullName>
    </submittedName>
</protein>
<sequence>MAPALDILWPLVLTFGGLIGIYIAFLLLLTIRTVQDHVIFVHRVTRTWGQDVNVPEQWGFLRNQVTPFQLQTPDGETLHVWHVLPLEPYRRHQAQLREEPTGLCSDIQQRTSFRLLKEDPTVQVVIYLHGAAGTLASGLRPESYRALSATATNVHVLAVDYRGFGESSGWPSEAGVLTDALEVFRFTTETAGISAERIVAFGQSMGTAVAISLAHHLAMQSPPVLLAGVVLVAPFVDVESLTRTYKVANTLPLLSPLAVCPPVMALLNRFIVTKFPSKELLPALIRRLEATKMSGQKKRKYDISLIHAMDDIDIPFSHSDVLFWLAVNAILEPNAAKTFEELENIKAEEKTPLGAGGWEMEWKGEGGVVREQIAQHGFHDRIMSYPVVSLAISKAFSA</sequence>
<name>A0A3M7M5F2_9PLEO</name>
<keyword evidence="1" id="KW-1133">Transmembrane helix</keyword>
<dbReference type="AlphaFoldDB" id="A0A3M7M5F2"/>
<evidence type="ECO:0000256" key="1">
    <source>
        <dbReference type="SAM" id="Phobius"/>
    </source>
</evidence>
<accession>A0A3M7M5F2</accession>
<evidence type="ECO:0000313" key="4">
    <source>
        <dbReference type="Proteomes" id="UP000265663"/>
    </source>
</evidence>
<feature type="domain" description="Serine aminopeptidase S33" evidence="2">
    <location>
        <begin position="123"/>
        <end position="248"/>
    </location>
</feature>
<dbReference type="PANTHER" id="PTHR12277:SF81">
    <property type="entry name" value="PROTEIN ABHD13"/>
    <property type="match status" value="1"/>
</dbReference>
<dbReference type="InterPro" id="IPR029058">
    <property type="entry name" value="AB_hydrolase_fold"/>
</dbReference>
<dbReference type="GO" id="GO:0016787">
    <property type="term" value="F:hydrolase activity"/>
    <property type="evidence" value="ECO:0007669"/>
    <property type="project" value="UniProtKB-KW"/>
</dbReference>
<keyword evidence="1" id="KW-0472">Membrane</keyword>
<dbReference type="EMBL" id="KE747818">
    <property type="protein sequence ID" value="RMZ69610.1"/>
    <property type="molecule type" value="Genomic_DNA"/>
</dbReference>
<reference evidence="3 4" key="1">
    <citation type="journal article" date="2014" name="PLoS ONE">
        <title>De novo Genome Assembly of the Fungal Plant Pathogen Pyrenophora semeniperda.</title>
        <authorList>
            <person name="Soliai M.M."/>
            <person name="Meyer S.E."/>
            <person name="Udall J.A."/>
            <person name="Elzinga D.E."/>
            <person name="Hermansen R.A."/>
            <person name="Bodily P.M."/>
            <person name="Hart A.A."/>
            <person name="Coleman C.E."/>
        </authorList>
    </citation>
    <scope>NUCLEOTIDE SEQUENCE [LARGE SCALE GENOMIC DNA]</scope>
    <source>
        <strain evidence="3 4">CCB06</strain>
        <tissue evidence="3">Mycelium</tissue>
    </source>
</reference>
<evidence type="ECO:0000313" key="3">
    <source>
        <dbReference type="EMBL" id="RMZ69610.1"/>
    </source>
</evidence>
<gene>
    <name evidence="3" type="ORF">GMOD_00006443</name>
</gene>
<dbReference type="InterPro" id="IPR022742">
    <property type="entry name" value="Hydrolase_4"/>
</dbReference>
<proteinExistence type="predicted"/>
<evidence type="ECO:0000259" key="2">
    <source>
        <dbReference type="Pfam" id="PF12146"/>
    </source>
</evidence>